<dbReference type="OrthoDB" id="1002252at2759"/>
<dbReference type="Proteomes" id="UP000595140">
    <property type="component" value="Unassembled WGS sequence"/>
</dbReference>
<keyword evidence="2" id="KW-1185">Reference proteome</keyword>
<dbReference type="AlphaFoldDB" id="A0A484LL04"/>
<accession>A0A484LL04</accession>
<protein>
    <submittedName>
        <fullName evidence="1">Uncharacterized protein</fullName>
    </submittedName>
</protein>
<evidence type="ECO:0000313" key="1">
    <source>
        <dbReference type="EMBL" id="VFQ77081.1"/>
    </source>
</evidence>
<proteinExistence type="predicted"/>
<name>A0A484LL04_9ASTE</name>
<reference evidence="1 2" key="1">
    <citation type="submission" date="2018-04" db="EMBL/GenBank/DDBJ databases">
        <authorList>
            <person name="Vogel A."/>
        </authorList>
    </citation>
    <scope>NUCLEOTIDE SEQUENCE [LARGE SCALE GENOMIC DNA]</scope>
</reference>
<organism evidence="1 2">
    <name type="scientific">Cuscuta campestris</name>
    <dbReference type="NCBI Taxonomy" id="132261"/>
    <lineage>
        <taxon>Eukaryota</taxon>
        <taxon>Viridiplantae</taxon>
        <taxon>Streptophyta</taxon>
        <taxon>Embryophyta</taxon>
        <taxon>Tracheophyta</taxon>
        <taxon>Spermatophyta</taxon>
        <taxon>Magnoliopsida</taxon>
        <taxon>eudicotyledons</taxon>
        <taxon>Gunneridae</taxon>
        <taxon>Pentapetalae</taxon>
        <taxon>asterids</taxon>
        <taxon>lamiids</taxon>
        <taxon>Solanales</taxon>
        <taxon>Convolvulaceae</taxon>
        <taxon>Cuscuteae</taxon>
        <taxon>Cuscuta</taxon>
        <taxon>Cuscuta subgen. Grammica</taxon>
        <taxon>Cuscuta sect. Cleistogrammica</taxon>
    </lineage>
</organism>
<evidence type="ECO:0000313" key="2">
    <source>
        <dbReference type="Proteomes" id="UP000595140"/>
    </source>
</evidence>
<sequence>MPTGLFLSQQKHAHNILHCAKMADCNPVHTPIDTTGKFSIYAGELIKDPTTYRSLARALIYIREHAQRLSVARQGKDRSGE</sequence>
<gene>
    <name evidence="1" type="ORF">CCAM_LOCUS18857</name>
</gene>
<dbReference type="EMBL" id="OOIL02001613">
    <property type="protein sequence ID" value="VFQ77081.1"/>
    <property type="molecule type" value="Genomic_DNA"/>
</dbReference>